<dbReference type="Proteomes" id="UP000693946">
    <property type="component" value="Linkage Group LG4"/>
</dbReference>
<protein>
    <recommendedName>
        <fullName evidence="3">Secreted protein</fullName>
    </recommendedName>
</protein>
<reference evidence="1 2" key="1">
    <citation type="journal article" date="2021" name="Sci. Rep.">
        <title>Chromosome anchoring in Senegalese sole (Solea senegalensis) reveals sex-associated markers and genome rearrangements in flatfish.</title>
        <authorList>
            <person name="Guerrero-Cozar I."/>
            <person name="Gomez-Garrido J."/>
            <person name="Berbel C."/>
            <person name="Martinez-Blanch J.F."/>
            <person name="Alioto T."/>
            <person name="Claros M.G."/>
            <person name="Gagnaire P.A."/>
            <person name="Manchado M."/>
        </authorList>
    </citation>
    <scope>NUCLEOTIDE SEQUENCE [LARGE SCALE GENOMIC DNA]</scope>
    <source>
        <strain evidence="1">Sse05_10M</strain>
    </source>
</reference>
<proteinExistence type="predicted"/>
<accession>A0AAV6QPA1</accession>
<evidence type="ECO:0008006" key="3">
    <source>
        <dbReference type="Google" id="ProtNLM"/>
    </source>
</evidence>
<comment type="caution">
    <text evidence="1">The sequence shown here is derived from an EMBL/GenBank/DDBJ whole genome shotgun (WGS) entry which is preliminary data.</text>
</comment>
<gene>
    <name evidence="1" type="ORF">JOB18_035897</name>
</gene>
<dbReference type="AlphaFoldDB" id="A0AAV6QPA1"/>
<evidence type="ECO:0000313" key="2">
    <source>
        <dbReference type="Proteomes" id="UP000693946"/>
    </source>
</evidence>
<dbReference type="EMBL" id="JAGKHQ010000016">
    <property type="protein sequence ID" value="KAG7494692.1"/>
    <property type="molecule type" value="Genomic_DNA"/>
</dbReference>
<name>A0AAV6QPA1_SOLSE</name>
<sequence length="127" mass="14328">MFRLTHVIVFLVSFFAKNYSLILNLDRVFINKKTGKVEERSKNTSLEHSTGELVTWKRGCHSWFPVRMQGSSAAAAATAVCNHRSCRCSTYSYRPRLQKRSWTNLPSPVRTGSPVDACLKGGLVLLH</sequence>
<organism evidence="1 2">
    <name type="scientific">Solea senegalensis</name>
    <name type="common">Senegalese sole</name>
    <dbReference type="NCBI Taxonomy" id="28829"/>
    <lineage>
        <taxon>Eukaryota</taxon>
        <taxon>Metazoa</taxon>
        <taxon>Chordata</taxon>
        <taxon>Craniata</taxon>
        <taxon>Vertebrata</taxon>
        <taxon>Euteleostomi</taxon>
        <taxon>Actinopterygii</taxon>
        <taxon>Neopterygii</taxon>
        <taxon>Teleostei</taxon>
        <taxon>Neoteleostei</taxon>
        <taxon>Acanthomorphata</taxon>
        <taxon>Carangaria</taxon>
        <taxon>Pleuronectiformes</taxon>
        <taxon>Pleuronectoidei</taxon>
        <taxon>Soleidae</taxon>
        <taxon>Solea</taxon>
    </lineage>
</organism>
<evidence type="ECO:0000313" key="1">
    <source>
        <dbReference type="EMBL" id="KAG7494692.1"/>
    </source>
</evidence>
<keyword evidence="2" id="KW-1185">Reference proteome</keyword>